<evidence type="ECO:0000256" key="8">
    <source>
        <dbReference type="ARBA" id="ARBA00023186"/>
    </source>
</evidence>
<dbReference type="GO" id="GO:0030234">
    <property type="term" value="F:enzyme regulator activity"/>
    <property type="evidence" value="ECO:0007669"/>
    <property type="project" value="TreeGrafter"/>
</dbReference>
<dbReference type="InterPro" id="IPR007945">
    <property type="entry name" value="Secretogranin_V"/>
</dbReference>
<comment type="similarity">
    <text evidence="2">Belongs to the 7B2 family.</text>
</comment>
<dbReference type="GO" id="GO:0007218">
    <property type="term" value="P:neuropeptide signaling pathway"/>
    <property type="evidence" value="ECO:0007669"/>
    <property type="project" value="InterPro"/>
</dbReference>
<evidence type="ECO:0000256" key="1">
    <source>
        <dbReference type="ARBA" id="ARBA00004613"/>
    </source>
</evidence>
<protein>
    <recommendedName>
        <fullName evidence="3">Neuroendocrine protein 7B2</fullName>
    </recommendedName>
</protein>
<keyword evidence="11" id="KW-1185">Reference proteome</keyword>
<feature type="chain" id="PRO_5041707212" description="Neuroendocrine protein 7B2" evidence="9">
    <location>
        <begin position="18"/>
        <end position="260"/>
    </location>
</feature>
<sequence>MAPFSVFLVASLGYVYGYDMGGLGGASYDAMWKDLDLADLYRQLDKGRMDGYFDDDLDSRSSPSNDWTLLSYRDQPMSDPNDIFSEASIRDQEYQEHSPLWGYQSVSGGTGDGKEHPKEVKTDKVLPAYCNPPNPCPIGYTEEDNCLTHFENTPQNNVRLMKEQDCPCDTEHMIDNCGAKNKVDTKSDDSANKLMDELNLENNDFLSTSEKRVRVVAKKSPHTIKKRKAELPDMEAINPFFGGYHREVRAKKGYNPIPHY</sequence>
<evidence type="ECO:0000256" key="7">
    <source>
        <dbReference type="ARBA" id="ARBA00023157"/>
    </source>
</evidence>
<keyword evidence="5" id="KW-0964">Secreted</keyword>
<dbReference type="EMBL" id="VSWD01000009">
    <property type="protein sequence ID" value="KAK3093414.1"/>
    <property type="molecule type" value="Genomic_DNA"/>
</dbReference>
<evidence type="ECO:0000256" key="2">
    <source>
        <dbReference type="ARBA" id="ARBA00006348"/>
    </source>
</evidence>
<keyword evidence="7" id="KW-1015">Disulfide bond</keyword>
<comment type="subcellular location">
    <subcellularLocation>
        <location evidence="1">Secreted</location>
    </subcellularLocation>
</comment>
<keyword evidence="8" id="KW-0143">Chaperone</keyword>
<keyword evidence="6 9" id="KW-0732">Signal</keyword>
<gene>
    <name evidence="10" type="ORF">FSP39_015381</name>
</gene>
<dbReference type="Pfam" id="PF05281">
    <property type="entry name" value="Secretogranin_V"/>
    <property type="match status" value="1"/>
</dbReference>
<dbReference type="GO" id="GO:0005576">
    <property type="term" value="C:extracellular region"/>
    <property type="evidence" value="ECO:0007669"/>
    <property type="project" value="UniProtKB-SubCell"/>
</dbReference>
<feature type="signal peptide" evidence="9">
    <location>
        <begin position="1"/>
        <end position="17"/>
    </location>
</feature>
<evidence type="ECO:0000313" key="11">
    <source>
        <dbReference type="Proteomes" id="UP001186944"/>
    </source>
</evidence>
<accession>A0AA89BS34</accession>
<dbReference type="AlphaFoldDB" id="A0AA89BS34"/>
<dbReference type="Proteomes" id="UP001186944">
    <property type="component" value="Unassembled WGS sequence"/>
</dbReference>
<evidence type="ECO:0000313" key="10">
    <source>
        <dbReference type="EMBL" id="KAK3093414.1"/>
    </source>
</evidence>
<evidence type="ECO:0000256" key="5">
    <source>
        <dbReference type="ARBA" id="ARBA00022525"/>
    </source>
</evidence>
<proteinExistence type="inferred from homology"/>
<comment type="caution">
    <text evidence="10">The sequence shown here is derived from an EMBL/GenBank/DDBJ whole genome shotgun (WGS) entry which is preliminary data.</text>
</comment>
<dbReference type="PANTHER" id="PTHR12738">
    <property type="entry name" value="NEUROENDOCRINE PROTEIN 7B2"/>
    <property type="match status" value="1"/>
</dbReference>
<name>A0AA89BS34_PINIB</name>
<reference evidence="10" key="1">
    <citation type="submission" date="2019-08" db="EMBL/GenBank/DDBJ databases">
        <title>The improved chromosome-level genome for the pearl oyster Pinctada fucata martensii using PacBio sequencing and Hi-C.</title>
        <authorList>
            <person name="Zheng Z."/>
        </authorList>
    </citation>
    <scope>NUCLEOTIDE SEQUENCE</scope>
    <source>
        <strain evidence="10">ZZ-2019</strain>
        <tissue evidence="10">Adductor muscle</tissue>
    </source>
</reference>
<dbReference type="GO" id="GO:0046883">
    <property type="term" value="P:regulation of hormone secretion"/>
    <property type="evidence" value="ECO:0007669"/>
    <property type="project" value="TreeGrafter"/>
</dbReference>
<evidence type="ECO:0000256" key="9">
    <source>
        <dbReference type="SAM" id="SignalP"/>
    </source>
</evidence>
<keyword evidence="4" id="KW-0813">Transport</keyword>
<organism evidence="10 11">
    <name type="scientific">Pinctada imbricata</name>
    <name type="common">Atlantic pearl-oyster</name>
    <name type="synonym">Pinctada martensii</name>
    <dbReference type="NCBI Taxonomy" id="66713"/>
    <lineage>
        <taxon>Eukaryota</taxon>
        <taxon>Metazoa</taxon>
        <taxon>Spiralia</taxon>
        <taxon>Lophotrochozoa</taxon>
        <taxon>Mollusca</taxon>
        <taxon>Bivalvia</taxon>
        <taxon>Autobranchia</taxon>
        <taxon>Pteriomorphia</taxon>
        <taxon>Pterioida</taxon>
        <taxon>Pterioidea</taxon>
        <taxon>Pteriidae</taxon>
        <taxon>Pinctada</taxon>
    </lineage>
</organism>
<evidence type="ECO:0000256" key="4">
    <source>
        <dbReference type="ARBA" id="ARBA00022448"/>
    </source>
</evidence>
<dbReference type="GO" id="GO:0030141">
    <property type="term" value="C:secretory granule"/>
    <property type="evidence" value="ECO:0007669"/>
    <property type="project" value="InterPro"/>
</dbReference>
<evidence type="ECO:0000256" key="3">
    <source>
        <dbReference type="ARBA" id="ARBA00019589"/>
    </source>
</evidence>
<dbReference type="PANTHER" id="PTHR12738:SF0">
    <property type="entry name" value="NEUROENDOCRINE PROTEIN 7B2"/>
    <property type="match status" value="1"/>
</dbReference>
<evidence type="ECO:0000256" key="6">
    <source>
        <dbReference type="ARBA" id="ARBA00022729"/>
    </source>
</evidence>